<dbReference type="EMBL" id="KN847042">
    <property type="protein sequence ID" value="KIW28951.1"/>
    <property type="molecule type" value="Genomic_DNA"/>
</dbReference>
<gene>
    <name evidence="3" type="ORF">PV07_04802</name>
</gene>
<feature type="compositionally biased region" description="Polar residues" evidence="1">
    <location>
        <begin position="1891"/>
        <end position="1906"/>
    </location>
</feature>
<dbReference type="GeneID" id="27343996"/>
<feature type="domain" description="Heterokaryon incompatibility" evidence="2">
    <location>
        <begin position="2269"/>
        <end position="2414"/>
    </location>
</feature>
<dbReference type="SUPFAM" id="SSF55874">
    <property type="entry name" value="ATPase domain of HSP90 chaperone/DNA topoisomerase II/histidine kinase"/>
    <property type="match status" value="1"/>
</dbReference>
<dbReference type="RefSeq" id="XP_016249167.1">
    <property type="nucleotide sequence ID" value="XM_016391648.1"/>
</dbReference>
<evidence type="ECO:0000313" key="4">
    <source>
        <dbReference type="Proteomes" id="UP000054466"/>
    </source>
</evidence>
<proteinExistence type="predicted"/>
<dbReference type="HOGENOM" id="CLU_000570_2_1_1"/>
<dbReference type="OrthoDB" id="2157530at2759"/>
<dbReference type="Gene3D" id="3.30.565.10">
    <property type="entry name" value="Histidine kinase-like ATPase, C-terminal domain"/>
    <property type="match status" value="1"/>
</dbReference>
<dbReference type="Pfam" id="PF06985">
    <property type="entry name" value="HET"/>
    <property type="match status" value="1"/>
</dbReference>
<dbReference type="STRING" id="569365.A0A0D1ZLX8"/>
<evidence type="ECO:0000259" key="2">
    <source>
        <dbReference type="Pfam" id="PF06985"/>
    </source>
</evidence>
<dbReference type="Proteomes" id="UP000054466">
    <property type="component" value="Unassembled WGS sequence"/>
</dbReference>
<sequence length="2837" mass="319349">MTDVALEDRARRYVEDITRSREPGNDSWNIKDLETSVRYLADELYRSQTHFLLELLQNADDNEYSAEKVPGFSLEYKNCSLRIHCNEDGFTDANVEAICRIGKSTKFRSADGGRRYIGEKGIGFKSVFKIAKKVWISSGSYSFMFDRQRPLGMITPIWADFPDGRLSNIGTSMHLELSDGCDEQQLGNEIRSFDANTLIFLTSLREVNLVVHTSGQSTERRLRREDRHSDTKSTEVKIFENDNEALHYRLFRHTVHNLSSEPKRLGQIESEILLGFPLSDSQRDRPQSQQVFSFLPIRDCGFKFLIQADFLLVAGREDIDGYSGWNRELLNSIPDAFANVAEYFNSSTSLRYSWLQYVPRPSEVQADFRMLGRSIVKKLSITRILESESDQMSQPRLLTYVPKEFTLDNGEPLSLTQGTRPKYLSRKYSHRDEESFKLLGVKILNFPGFVEDLDDSLREQAGKDRSPEWHSALAKVLVTQEISRGDRAKLDELPIIPLRDGRWVAASKCGELLFFAPGETRISIPEGMSIMEVHPDALKDPFRVTLFRGLGAKPLDIPAICRAIVKIHASSVDSLPRKALVSQAVFLFRYSSWRTPIGVDLWVATDTEKYHRASEVYIHAYEAGGKRFPVLHKDYHEAVPEELEKWRQWLNQEIGICTAPRLVRQVDGGRFYLSDEMELIRRHWPSTRFLKLLRDNWKTYSEWLDRGGSSGQQRSWLWTFSRNELERQLGETRVKCRGQTDFYPLSKTVLLSVFPPDAQEKAVKCFQVLEIPEPEDQSWSFLENLGVKIKPSVILYLEALEAIRDREQQPEDYAWLYTKIQDLGSEDMAALRQAFSRNPLVFIPRSTSGEARLLKPDECLWCGPPELRKRSGILDKLYPSCQRLFQEFLGVRDADLQTIVTEALKIIPTDDLSYIVDLFACLDKYTKGSGSHLTTENMTAFRTTEVFPIEPPSDGKEVSAAYHLCSCHSDSDWYIADRRHLRDGFRWKIPLLAFDSNQLAKMKWISQLPGMKRRLLSEVAVCTPQPGVQATLNDQFTTLVRARAKYIARLVPGDDVKQRKALNQLKTAEAYSTNVLSVEWEVRGRSGAVAASFQDISDGVVFPEANKLRIYLKDGAIHTVTAARALSTWYRVEKKLELPLCSVLSWDESSIEGNLEREGIWPPSVTELNQADDPGDTQGSQDAKSSPGVPSPNESSVKEDKLTREGISLSTVTETSSAEDFDDDQGPTRIPRSSPAINSAVTNASDTGATEAPQDYFECSPVTEPSYAELSSIFLSSGITALSLNISLGIIDFPMLDNPTRLLMIHICIYMLIRQMYPSIHLSSFRTESDAMVFSRVPALTCFSSTNPAWSTAVQATIMPGTLPRSTAPSWDNLLSPVPTLTSSSLTTHPLSIATPRTLPRSTASRTWWDNVLSRVLTVTDASSTTTSSTTSCPLSIAIPRTLPPPSSVVPLNAFMKTSPAQNLVLSKLPETILLLTMAILTIVLGVLSYGRFDGREHADEVIEESINAIEETVTFETVLPSLATGIVPPIEAHFPSDPVTSIVPAMTAENIESTVDVHLLEEPTSPMITNGNPNDQDSTNTVREQPPLRHYREHWQAEPSKNLHDAASQAEESIVHDHQEQVDTISQEGPNLVEDTKKLLNSTMLSPPQMLMPGHGQTNNDGFQRRDGAFAKSYQTGQDGAQSKRSEMGSNIFQEHPDEGNQKDDHGTPDAQIPAQNTDSLSETDKNDVAEKNEPVIISEERRGEEWNDLEYPQDIMFTEVEAKPKGQSQEKKPENRDVKCKHESKVGGHDDHSAMDLFVSDSAEESSPDGRQSDPGQEVEWQTTPCEGHLEDGQVFRENQESEEHYSRRPLRPNVPTITVDEADSQNSGQQAGTTPNRETETAEHQTGKAANQSRSNIQITEDCQSTSVSDAALTTLPMMDKGPKLRSENKDDYNFVMHRPRQVGDLSVGATAQEVRSHSVGARGGEVLRLSNRASPRRIVPRNDQTDASELLDLFMSRCLEDSFVNTNRGLLFNPSPSTVFLDEDTQDTRYFAELYVSQLLGSLLGQDSYHPNEHWTSSMRSRNGHKPYEEKTEEDNHSTFTISETRGKLRDSTIRRYQMLDSALNETCKFHIQVCATNGNLHGPFRLSNEQYNKAKAMTLSSGKTRKTRPDNVFVLARVYHVRTNPGIALYADPWRLHQEGSISIEAAGSFRGSISPLASAMLVERPTESITASETDKIYKGLEIRADQIRLLKLDLDGDGNSRLKGKLMVASSFKHSMPLVKFCAISYVWGAEPTKLSPFQFVVNDVEIPITESLWTCLRRLRRDGVNDLIWADAVCINQKDNLEKSMQVRRMGSLYSQAKRVIVWIGSRKDDDCDAIGLLDKLGKQRGSRRGPWEHAVQALLLSDEEIMQISAFLQRPWFTRTWIIQELVFGSRITIMDENSQIEWDDFMEGVMAFEEHVQQLYAAGGATDGKQLLVTHSDPARALHHTRRCLEGHSDQPRVGRLKLPFLRLIEMFFYTKSSKPRDKLFAMLNLAADTSSDDDAFIPDYESDDAVILSRYAEEFVKRNRVLELLYRAGREKGSQFSSWIPDLMNHDGKHHYGPTISTWRAVGTRNKAGFSAGASLDPNPIISNPGLNPVLSITGKMFDTVQSCRSLPIGPGAETIRFSNTLEELRQHLSFLHYYPNLEKHWHDHVLIKILIGDAVGPQTRTHLPPLEKSREEENPPRVWPQGFENEILALRPGRDARQHLSEPDEVQQRRNQFWETVAAFLGRIPDAAACLTTRGYAGVVPGGTKPKDNIFLVHGASVPFVLRKRPGTKFYDLRGECYVHGAMYHDGQAVGNLKDEVVSLV</sequence>
<evidence type="ECO:0000256" key="1">
    <source>
        <dbReference type="SAM" id="MobiDB-lite"/>
    </source>
</evidence>
<feature type="compositionally biased region" description="Basic and acidic residues" evidence="1">
    <location>
        <begin position="2070"/>
        <end position="2081"/>
    </location>
</feature>
<feature type="region of interest" description="Disordered" evidence="1">
    <location>
        <begin position="1601"/>
        <end position="1629"/>
    </location>
</feature>
<feature type="compositionally biased region" description="Polar residues" evidence="1">
    <location>
        <begin position="1235"/>
        <end position="1248"/>
    </location>
</feature>
<feature type="region of interest" description="Disordered" evidence="1">
    <location>
        <begin position="1646"/>
        <end position="1666"/>
    </location>
</feature>
<dbReference type="PROSITE" id="PS00504">
    <property type="entry name" value="FRD_SDH_FAD_BINDING"/>
    <property type="match status" value="1"/>
</dbReference>
<dbReference type="Pfam" id="PF26639">
    <property type="entry name" value="Het-6_barrel"/>
    <property type="match status" value="1"/>
</dbReference>
<feature type="region of interest" description="Disordered" evidence="1">
    <location>
        <begin position="1692"/>
        <end position="1822"/>
    </location>
</feature>
<dbReference type="InterPro" id="IPR036890">
    <property type="entry name" value="HATPase_C_sf"/>
</dbReference>
<keyword evidence="4" id="KW-1185">Reference proteome</keyword>
<feature type="region of interest" description="Disordered" evidence="1">
    <location>
        <begin position="1157"/>
        <end position="1252"/>
    </location>
</feature>
<accession>A0A0D1ZLX8</accession>
<dbReference type="InterPro" id="IPR010730">
    <property type="entry name" value="HET"/>
</dbReference>
<organism evidence="3 4">
    <name type="scientific">Cladophialophora immunda</name>
    <dbReference type="NCBI Taxonomy" id="569365"/>
    <lineage>
        <taxon>Eukaryota</taxon>
        <taxon>Fungi</taxon>
        <taxon>Dikarya</taxon>
        <taxon>Ascomycota</taxon>
        <taxon>Pezizomycotina</taxon>
        <taxon>Eurotiomycetes</taxon>
        <taxon>Chaetothyriomycetidae</taxon>
        <taxon>Chaetothyriales</taxon>
        <taxon>Herpotrichiellaceae</taxon>
        <taxon>Cladophialophora</taxon>
    </lineage>
</organism>
<reference evidence="3 4" key="1">
    <citation type="submission" date="2015-01" db="EMBL/GenBank/DDBJ databases">
        <title>The Genome Sequence of Cladophialophora immunda CBS83496.</title>
        <authorList>
            <consortium name="The Broad Institute Genomics Platform"/>
            <person name="Cuomo C."/>
            <person name="de Hoog S."/>
            <person name="Gorbushina A."/>
            <person name="Stielow B."/>
            <person name="Teixiera M."/>
            <person name="Abouelleil A."/>
            <person name="Chapman S.B."/>
            <person name="Priest M."/>
            <person name="Young S.K."/>
            <person name="Wortman J."/>
            <person name="Nusbaum C."/>
            <person name="Birren B."/>
        </authorList>
    </citation>
    <scope>NUCLEOTIDE SEQUENCE [LARGE SCALE GENOMIC DNA]</scope>
    <source>
        <strain evidence="3 4">CBS 83496</strain>
    </source>
</reference>
<feature type="region of interest" description="Disordered" evidence="1">
    <location>
        <begin position="1841"/>
        <end position="1906"/>
    </location>
</feature>
<dbReference type="VEuPathDB" id="FungiDB:PV07_04802"/>
<dbReference type="NCBIfam" id="NF047352">
    <property type="entry name" value="P_loop_sacsin"/>
    <property type="match status" value="1"/>
</dbReference>
<dbReference type="PANTHER" id="PTHR32387">
    <property type="entry name" value="WU:FJ29H11"/>
    <property type="match status" value="1"/>
</dbReference>
<feature type="compositionally biased region" description="Basic and acidic residues" evidence="1">
    <location>
        <begin position="1880"/>
        <end position="1889"/>
    </location>
</feature>
<feature type="region of interest" description="Disordered" evidence="1">
    <location>
        <begin position="2058"/>
        <end position="2082"/>
    </location>
</feature>
<dbReference type="GO" id="GO:0016491">
    <property type="term" value="F:oxidoreductase activity"/>
    <property type="evidence" value="ECO:0007669"/>
    <property type="project" value="InterPro"/>
</dbReference>
<dbReference type="InterPro" id="IPR003952">
    <property type="entry name" value="FRD_SDH_FAD_BS"/>
</dbReference>
<feature type="compositionally biased region" description="Basic and acidic residues" evidence="1">
    <location>
        <begin position="1724"/>
        <end position="1747"/>
    </location>
</feature>
<dbReference type="PANTHER" id="PTHR32387:SF0">
    <property type="entry name" value="PROTEIN NO VEIN"/>
    <property type="match status" value="1"/>
</dbReference>
<dbReference type="InterPro" id="IPR052957">
    <property type="entry name" value="Auxin_embryo_med"/>
</dbReference>
<evidence type="ECO:0000313" key="3">
    <source>
        <dbReference type="EMBL" id="KIW28951.1"/>
    </source>
</evidence>
<feature type="compositionally biased region" description="Polar residues" evidence="1">
    <location>
        <begin position="1867"/>
        <end position="1879"/>
    </location>
</feature>
<feature type="compositionally biased region" description="Basic and acidic residues" evidence="1">
    <location>
        <begin position="1762"/>
        <end position="1796"/>
    </location>
</feature>
<feature type="compositionally biased region" description="Basic and acidic residues" evidence="1">
    <location>
        <begin position="1696"/>
        <end position="1709"/>
    </location>
</feature>
<protein>
    <recommendedName>
        <fullName evidence="2">Heterokaryon incompatibility domain-containing protein</fullName>
    </recommendedName>
</protein>
<name>A0A0D1ZLX8_9EURO</name>